<feature type="domain" description="Winged helix-turn helix" evidence="2">
    <location>
        <begin position="108"/>
        <end position="157"/>
    </location>
</feature>
<keyword evidence="3" id="KW-0255">Endonuclease</keyword>
<dbReference type="RefSeq" id="WP_025381882.1">
    <property type="nucleotide sequence ID" value="NZ_CABIHS010000066.1"/>
</dbReference>
<dbReference type="Pfam" id="PF13592">
    <property type="entry name" value="HTH_33"/>
    <property type="match status" value="1"/>
</dbReference>
<evidence type="ECO:0000259" key="1">
    <source>
        <dbReference type="Pfam" id="PF13358"/>
    </source>
</evidence>
<dbReference type="Proteomes" id="UP000019439">
    <property type="component" value="Chromosome"/>
</dbReference>
<evidence type="ECO:0000313" key="4">
    <source>
        <dbReference type="Proteomes" id="UP000019439"/>
    </source>
</evidence>
<reference evidence="3 4" key="1">
    <citation type="journal article" date="2014" name="Genome Announc.">
        <title>Genome Sequence of Yersinia similis Y228T, a Member of the Yersinia pseudotuberculosis Complex.</title>
        <authorList>
            <person name="Sprague L.D."/>
            <person name="Neubauer H."/>
        </authorList>
    </citation>
    <scope>NUCLEOTIDE SEQUENCE [LARGE SCALE GENOMIC DNA]</scope>
    <source>
        <strain evidence="3 4">228</strain>
    </source>
</reference>
<protein>
    <submittedName>
        <fullName evidence="3">DDE endonuclease</fullName>
    </submittedName>
</protein>
<gene>
    <name evidence="3" type="ORF">BF17_07205</name>
</gene>
<dbReference type="InterPro" id="IPR025959">
    <property type="entry name" value="Winged_HTH_dom"/>
</dbReference>
<dbReference type="InterPro" id="IPR036397">
    <property type="entry name" value="RNaseH_sf"/>
</dbReference>
<evidence type="ECO:0000313" key="3">
    <source>
        <dbReference type="EMBL" id="AHK19127.1"/>
    </source>
</evidence>
<dbReference type="Gene3D" id="3.30.420.10">
    <property type="entry name" value="Ribonuclease H-like superfamily/Ribonuclease H"/>
    <property type="match status" value="1"/>
</dbReference>
<keyword evidence="3" id="KW-0540">Nuclease</keyword>
<proteinExistence type="predicted"/>
<dbReference type="InterPro" id="IPR009057">
    <property type="entry name" value="Homeodomain-like_sf"/>
</dbReference>
<dbReference type="GO" id="GO:0004519">
    <property type="term" value="F:endonuclease activity"/>
    <property type="evidence" value="ECO:0007669"/>
    <property type="project" value="UniProtKB-KW"/>
</dbReference>
<dbReference type="SUPFAM" id="SSF46689">
    <property type="entry name" value="Homeodomain-like"/>
    <property type="match status" value="1"/>
</dbReference>
<name>A0ABM5PWM9_9GAMM</name>
<accession>A0ABM5PWM9</accession>
<keyword evidence="4" id="KW-1185">Reference proteome</keyword>
<organism evidence="3 4">
    <name type="scientific">Yersinia similis</name>
    <dbReference type="NCBI Taxonomy" id="367190"/>
    <lineage>
        <taxon>Bacteria</taxon>
        <taxon>Pseudomonadati</taxon>
        <taxon>Pseudomonadota</taxon>
        <taxon>Gammaproteobacteria</taxon>
        <taxon>Enterobacterales</taxon>
        <taxon>Yersiniaceae</taxon>
        <taxon>Yersinia</taxon>
    </lineage>
</organism>
<dbReference type="EMBL" id="CP007230">
    <property type="protein sequence ID" value="AHK19127.1"/>
    <property type="molecule type" value="Genomic_DNA"/>
</dbReference>
<feature type="domain" description="Tc1-like transposase DDE" evidence="1">
    <location>
        <begin position="177"/>
        <end position="316"/>
    </location>
</feature>
<dbReference type="GeneID" id="96663364"/>
<keyword evidence="3" id="KW-0378">Hydrolase</keyword>
<dbReference type="InterPro" id="IPR038717">
    <property type="entry name" value="Tc1-like_DDE_dom"/>
</dbReference>
<dbReference type="Pfam" id="PF13358">
    <property type="entry name" value="DDE_3"/>
    <property type="match status" value="1"/>
</dbReference>
<dbReference type="NCBIfam" id="NF033545">
    <property type="entry name" value="transpos_IS630"/>
    <property type="match status" value="1"/>
</dbReference>
<evidence type="ECO:0000259" key="2">
    <source>
        <dbReference type="Pfam" id="PF13592"/>
    </source>
</evidence>
<sequence length="343" mass="39636">MPIIAPISKNERLQMEKIVHKTADKNHSRRLIAMLMLHRGESLSYVAKTLCAARSSVGRWINWFTLFGIDGLKSLPAGRQKKWPVEAMMHMLNLLVERSPQDFGYLRSRWSTEMLTIEINKLFNSTLHPGTIRRWLPEAGIVWRRAAPTLHIRDPHKEEKLAAISEALEQNCAVHPVFYEDEVDIDLNPKIGADWHKKGKQKRIPTPGKNEKHYLAGALHSGTGRVDYVSGASKNSALFINMLRKLKRTYRSAKTITLIVDNYIIHKSKKTLEWLRSNPKFIVIYQPVYSPWVNEIELLWLSLHETVTRNHRCKTMWQLLNNVRQFMKAVSPFPGNKHGLTKV</sequence>
<dbReference type="InterPro" id="IPR047655">
    <property type="entry name" value="Transpos_IS630-like"/>
</dbReference>